<keyword evidence="3" id="KW-1185">Reference proteome</keyword>
<protein>
    <submittedName>
        <fullName evidence="2">Uncharacterized protein</fullName>
    </submittedName>
</protein>
<evidence type="ECO:0000313" key="2">
    <source>
        <dbReference type="EMBL" id="CAB3768613.1"/>
    </source>
</evidence>
<feature type="region of interest" description="Disordered" evidence="1">
    <location>
        <begin position="274"/>
        <end position="299"/>
    </location>
</feature>
<sequence length="299" mass="34411">MLKNCVYQIFYDDESRRALDPGFLPLDNTGQRPDWREYWPMRRFLLSNTLEENARYGFLSPKFGTKTKLTSGDVFVYLARQPDDVEVVIFSPFFEQNAIFLNVFEQAVHHHAGIAQALEMACRRIAPTCDMRHLVQSSEQVVYCNYIIATPRFWREWLAACEILFDIAEANSGMLGPLLNALVPYGDMQLPAKIFIIERMASLLLSIRAFRSRTMEIERTTLSTPDWVPHTNLLIMLDALKYAALGTGREEYVKVFDVERNLLAGTVKREREAGKELVQDVKQPNRAARRKAALGKQRK</sequence>
<gene>
    <name evidence="2" type="ORF">LMG29739_05346</name>
</gene>
<evidence type="ECO:0000313" key="3">
    <source>
        <dbReference type="Proteomes" id="UP000494329"/>
    </source>
</evidence>
<dbReference type="RefSeq" id="WP_175114486.1">
    <property type="nucleotide sequence ID" value="NZ_CADIKF010000058.1"/>
</dbReference>
<evidence type="ECO:0000256" key="1">
    <source>
        <dbReference type="SAM" id="MobiDB-lite"/>
    </source>
</evidence>
<dbReference type="Proteomes" id="UP000494329">
    <property type="component" value="Unassembled WGS sequence"/>
</dbReference>
<proteinExistence type="predicted"/>
<dbReference type="EMBL" id="CADIKF010000058">
    <property type="protein sequence ID" value="CAB3768613.1"/>
    <property type="molecule type" value="Genomic_DNA"/>
</dbReference>
<dbReference type="AlphaFoldDB" id="A0A6J5ER15"/>
<name>A0A6J5ER15_9BURK</name>
<feature type="compositionally biased region" description="Basic residues" evidence="1">
    <location>
        <begin position="287"/>
        <end position="299"/>
    </location>
</feature>
<reference evidence="2 3" key="1">
    <citation type="submission" date="2020-04" db="EMBL/GenBank/DDBJ databases">
        <authorList>
            <person name="De Canck E."/>
        </authorList>
    </citation>
    <scope>NUCLEOTIDE SEQUENCE [LARGE SCALE GENOMIC DNA]</scope>
    <source>
        <strain evidence="2 3">LMG 29739</strain>
    </source>
</reference>
<accession>A0A6J5ER15</accession>
<organism evidence="2 3">
    <name type="scientific">Paraburkholderia solisilvae</name>
    <dbReference type="NCBI Taxonomy" id="624376"/>
    <lineage>
        <taxon>Bacteria</taxon>
        <taxon>Pseudomonadati</taxon>
        <taxon>Pseudomonadota</taxon>
        <taxon>Betaproteobacteria</taxon>
        <taxon>Burkholderiales</taxon>
        <taxon>Burkholderiaceae</taxon>
        <taxon>Paraburkholderia</taxon>
    </lineage>
</organism>